<evidence type="ECO:0000256" key="2">
    <source>
        <dbReference type="ARBA" id="ARBA00022801"/>
    </source>
</evidence>
<protein>
    <submittedName>
        <fullName evidence="6">Metallophosphoesterase</fullName>
    </submittedName>
</protein>
<keyword evidence="2" id="KW-0378">Hydrolase</keyword>
<comment type="caution">
    <text evidence="6">The sequence shown here is derived from an EMBL/GenBank/DDBJ whole genome shotgun (WGS) entry which is preliminary data.</text>
</comment>
<dbReference type="GO" id="GO:0046872">
    <property type="term" value="F:metal ion binding"/>
    <property type="evidence" value="ECO:0007669"/>
    <property type="project" value="UniProtKB-KW"/>
</dbReference>
<keyword evidence="1" id="KW-0479">Metal-binding</keyword>
<dbReference type="Proteomes" id="UP000597459">
    <property type="component" value="Unassembled WGS sequence"/>
</dbReference>
<dbReference type="Gene3D" id="3.60.21.10">
    <property type="match status" value="1"/>
</dbReference>
<evidence type="ECO:0000256" key="4">
    <source>
        <dbReference type="ARBA" id="ARBA00025742"/>
    </source>
</evidence>
<organism evidence="6 7">
    <name type="scientific">Acetobacter estunensis</name>
    <dbReference type="NCBI Taxonomy" id="104097"/>
    <lineage>
        <taxon>Bacteria</taxon>
        <taxon>Pseudomonadati</taxon>
        <taxon>Pseudomonadota</taxon>
        <taxon>Alphaproteobacteria</taxon>
        <taxon>Acetobacterales</taxon>
        <taxon>Acetobacteraceae</taxon>
        <taxon>Acetobacter</taxon>
    </lineage>
</organism>
<sequence length="320" mass="35189">MSASGHPLRFAHLSDAHLPPDGPLPWRTLIGKRGLSVMSWRRRRAGLYRQETVDGVVADIARFAPDLIADTGDLTNFGLPQEFRKAAAWLETLPAPTVVVPGNHDAMMPSSLEEGLPMWKRWSPARAEDFPFVRREGDVAIIGVCSAIASPPFVACGRVGTGQTERLRKILEATRGLCRIVLIHHSVGPGLVPWRKSLLGWRRIARVLREAGAEMVLHGHAHCAATSTVPGTRIPLVGAPSAALRSSERDSRAGWNALTVMAEGEHWRIELTRRQMTETGAFEDAGCVCWLRPRQVIPGNLPQETLPDIAAGRERRVRYA</sequence>
<dbReference type="AlphaFoldDB" id="A0A967ED96"/>
<comment type="similarity">
    <text evidence="4">Belongs to the cyclic nucleotide phosphodiesterase class-III family.</text>
</comment>
<keyword evidence="3" id="KW-0408">Iron</keyword>
<evidence type="ECO:0000256" key="3">
    <source>
        <dbReference type="ARBA" id="ARBA00023004"/>
    </source>
</evidence>
<dbReference type="SUPFAM" id="SSF56300">
    <property type="entry name" value="Metallo-dependent phosphatases"/>
    <property type="match status" value="1"/>
</dbReference>
<evidence type="ECO:0000313" key="6">
    <source>
        <dbReference type="EMBL" id="NHO54066.1"/>
    </source>
</evidence>
<dbReference type="GO" id="GO:0016787">
    <property type="term" value="F:hydrolase activity"/>
    <property type="evidence" value="ECO:0007669"/>
    <property type="project" value="UniProtKB-KW"/>
</dbReference>
<evidence type="ECO:0000313" key="7">
    <source>
        <dbReference type="Proteomes" id="UP000597459"/>
    </source>
</evidence>
<gene>
    <name evidence="6" type="ORF">GOB87_08870</name>
</gene>
<dbReference type="InterPro" id="IPR029052">
    <property type="entry name" value="Metallo-depent_PP-like"/>
</dbReference>
<dbReference type="EMBL" id="WOTH01000015">
    <property type="protein sequence ID" value="NHO54066.1"/>
    <property type="molecule type" value="Genomic_DNA"/>
</dbReference>
<dbReference type="InterPro" id="IPR050884">
    <property type="entry name" value="CNP_phosphodiesterase-III"/>
</dbReference>
<reference evidence="6" key="1">
    <citation type="submission" date="2019-11" db="EMBL/GenBank/DDBJ databases">
        <title>Description of new Acetobacter species.</title>
        <authorList>
            <person name="Cleenwerck I."/>
            <person name="Sombolestani A.S."/>
        </authorList>
    </citation>
    <scope>NUCLEOTIDE SEQUENCE</scope>
    <source>
        <strain evidence="6">LMG 1626</strain>
    </source>
</reference>
<feature type="domain" description="Calcineurin-like phosphoesterase" evidence="5">
    <location>
        <begin position="8"/>
        <end position="223"/>
    </location>
</feature>
<proteinExistence type="inferred from homology"/>
<dbReference type="Pfam" id="PF00149">
    <property type="entry name" value="Metallophos"/>
    <property type="match status" value="1"/>
</dbReference>
<evidence type="ECO:0000256" key="1">
    <source>
        <dbReference type="ARBA" id="ARBA00022723"/>
    </source>
</evidence>
<dbReference type="RefSeq" id="WP_166315430.1">
    <property type="nucleotide sequence ID" value="NZ_WOTH01000015.1"/>
</dbReference>
<dbReference type="PANTHER" id="PTHR42988">
    <property type="entry name" value="PHOSPHOHYDROLASE"/>
    <property type="match status" value="1"/>
</dbReference>
<name>A0A967ED96_9PROT</name>
<accession>A0A967ED96</accession>
<evidence type="ECO:0000259" key="5">
    <source>
        <dbReference type="Pfam" id="PF00149"/>
    </source>
</evidence>
<keyword evidence="7" id="KW-1185">Reference proteome</keyword>
<dbReference type="PANTHER" id="PTHR42988:SF2">
    <property type="entry name" value="CYCLIC NUCLEOTIDE PHOSPHODIESTERASE CBUA0032-RELATED"/>
    <property type="match status" value="1"/>
</dbReference>
<dbReference type="InterPro" id="IPR004843">
    <property type="entry name" value="Calcineurin-like_PHP"/>
</dbReference>